<keyword evidence="1" id="KW-1133">Transmembrane helix</keyword>
<dbReference type="AlphaFoldDB" id="A0AAV2FSX2"/>
<evidence type="ECO:0000313" key="3">
    <source>
        <dbReference type="Proteomes" id="UP001497516"/>
    </source>
</evidence>
<sequence>MGGDPSAAVLAFFVGDGSISSGGIFSLSFDARPDASSSFSMPVWFVFLLWPGDAAAVGGDSTAVTLLLIRARSRVNSAFRRSQSVSHLIVRASSLQRHSWSAR</sequence>
<dbReference type="EMBL" id="OZ034820">
    <property type="protein sequence ID" value="CAL1401441.1"/>
    <property type="molecule type" value="Genomic_DNA"/>
</dbReference>
<dbReference type="Proteomes" id="UP001497516">
    <property type="component" value="Chromosome 7"/>
</dbReference>
<proteinExistence type="predicted"/>
<name>A0AAV2FSX2_9ROSI</name>
<protein>
    <recommendedName>
        <fullName evidence="4">Secreted protein</fullName>
    </recommendedName>
</protein>
<evidence type="ECO:0008006" key="4">
    <source>
        <dbReference type="Google" id="ProtNLM"/>
    </source>
</evidence>
<feature type="transmembrane region" description="Helical" evidence="1">
    <location>
        <begin position="41"/>
        <end position="69"/>
    </location>
</feature>
<feature type="transmembrane region" description="Helical" evidence="1">
    <location>
        <begin position="7"/>
        <end position="29"/>
    </location>
</feature>
<accession>A0AAV2FSX2</accession>
<reference evidence="2 3" key="1">
    <citation type="submission" date="2024-04" db="EMBL/GenBank/DDBJ databases">
        <authorList>
            <person name="Fracassetti M."/>
        </authorList>
    </citation>
    <scope>NUCLEOTIDE SEQUENCE [LARGE SCALE GENOMIC DNA]</scope>
</reference>
<evidence type="ECO:0000313" key="2">
    <source>
        <dbReference type="EMBL" id="CAL1401441.1"/>
    </source>
</evidence>
<organism evidence="2 3">
    <name type="scientific">Linum trigynum</name>
    <dbReference type="NCBI Taxonomy" id="586398"/>
    <lineage>
        <taxon>Eukaryota</taxon>
        <taxon>Viridiplantae</taxon>
        <taxon>Streptophyta</taxon>
        <taxon>Embryophyta</taxon>
        <taxon>Tracheophyta</taxon>
        <taxon>Spermatophyta</taxon>
        <taxon>Magnoliopsida</taxon>
        <taxon>eudicotyledons</taxon>
        <taxon>Gunneridae</taxon>
        <taxon>Pentapetalae</taxon>
        <taxon>rosids</taxon>
        <taxon>fabids</taxon>
        <taxon>Malpighiales</taxon>
        <taxon>Linaceae</taxon>
        <taxon>Linum</taxon>
    </lineage>
</organism>
<gene>
    <name evidence="2" type="ORF">LTRI10_LOCUS41496</name>
</gene>
<keyword evidence="3" id="KW-1185">Reference proteome</keyword>
<keyword evidence="1" id="KW-0812">Transmembrane</keyword>
<evidence type="ECO:0000256" key="1">
    <source>
        <dbReference type="SAM" id="Phobius"/>
    </source>
</evidence>
<keyword evidence="1" id="KW-0472">Membrane</keyword>